<keyword evidence="3" id="KW-1185">Reference proteome</keyword>
<feature type="region of interest" description="Disordered" evidence="1">
    <location>
        <begin position="252"/>
        <end position="276"/>
    </location>
</feature>
<organism evidence="2 3">
    <name type="scientific">Rhypophila decipiens</name>
    <dbReference type="NCBI Taxonomy" id="261697"/>
    <lineage>
        <taxon>Eukaryota</taxon>
        <taxon>Fungi</taxon>
        <taxon>Dikarya</taxon>
        <taxon>Ascomycota</taxon>
        <taxon>Pezizomycotina</taxon>
        <taxon>Sordariomycetes</taxon>
        <taxon>Sordariomycetidae</taxon>
        <taxon>Sordariales</taxon>
        <taxon>Naviculisporaceae</taxon>
        <taxon>Rhypophila</taxon>
    </lineage>
</organism>
<dbReference type="Proteomes" id="UP001301769">
    <property type="component" value="Unassembled WGS sequence"/>
</dbReference>
<dbReference type="AlphaFoldDB" id="A0AAN7BBH5"/>
<gene>
    <name evidence="2" type="ORF">QBC37DRAFT_414055</name>
</gene>
<accession>A0AAN7BBH5</accession>
<comment type="caution">
    <text evidence="2">The sequence shown here is derived from an EMBL/GenBank/DDBJ whole genome shotgun (WGS) entry which is preliminary data.</text>
</comment>
<evidence type="ECO:0000313" key="3">
    <source>
        <dbReference type="Proteomes" id="UP001301769"/>
    </source>
</evidence>
<feature type="compositionally biased region" description="Basic and acidic residues" evidence="1">
    <location>
        <begin position="318"/>
        <end position="338"/>
    </location>
</feature>
<reference evidence="2" key="2">
    <citation type="submission" date="2023-05" db="EMBL/GenBank/DDBJ databases">
        <authorList>
            <consortium name="Lawrence Berkeley National Laboratory"/>
            <person name="Steindorff A."/>
            <person name="Hensen N."/>
            <person name="Bonometti L."/>
            <person name="Westerberg I."/>
            <person name="Brannstrom I.O."/>
            <person name="Guillou S."/>
            <person name="Cros-Aarteil S."/>
            <person name="Calhoun S."/>
            <person name="Haridas S."/>
            <person name="Kuo A."/>
            <person name="Mondo S."/>
            <person name="Pangilinan J."/>
            <person name="Riley R."/>
            <person name="Labutti K."/>
            <person name="Andreopoulos B."/>
            <person name="Lipzen A."/>
            <person name="Chen C."/>
            <person name="Yanf M."/>
            <person name="Daum C."/>
            <person name="Ng V."/>
            <person name="Clum A."/>
            <person name="Ohm R."/>
            <person name="Martin F."/>
            <person name="Silar P."/>
            <person name="Natvig D."/>
            <person name="Lalanne C."/>
            <person name="Gautier V."/>
            <person name="Ament-Velasquez S.L."/>
            <person name="Kruys A."/>
            <person name="Hutchinson M.I."/>
            <person name="Powell A.J."/>
            <person name="Barry K."/>
            <person name="Miller A.N."/>
            <person name="Grigoriev I.V."/>
            <person name="Debuchy R."/>
            <person name="Gladieux P."/>
            <person name="Thoren M.H."/>
            <person name="Johannesson H."/>
        </authorList>
    </citation>
    <scope>NUCLEOTIDE SEQUENCE</scope>
    <source>
        <strain evidence="2">PSN293</strain>
    </source>
</reference>
<feature type="compositionally biased region" description="Low complexity" evidence="1">
    <location>
        <begin position="29"/>
        <end position="51"/>
    </location>
</feature>
<evidence type="ECO:0000256" key="1">
    <source>
        <dbReference type="SAM" id="MobiDB-lite"/>
    </source>
</evidence>
<proteinExistence type="predicted"/>
<feature type="region of interest" description="Disordered" evidence="1">
    <location>
        <begin position="387"/>
        <end position="409"/>
    </location>
</feature>
<feature type="region of interest" description="Disordered" evidence="1">
    <location>
        <begin position="25"/>
        <end position="109"/>
    </location>
</feature>
<feature type="region of interest" description="Disordered" evidence="1">
    <location>
        <begin position="422"/>
        <end position="445"/>
    </location>
</feature>
<reference evidence="2" key="1">
    <citation type="journal article" date="2023" name="Mol. Phylogenet. Evol.">
        <title>Genome-scale phylogeny and comparative genomics of the fungal order Sordariales.</title>
        <authorList>
            <person name="Hensen N."/>
            <person name="Bonometti L."/>
            <person name="Westerberg I."/>
            <person name="Brannstrom I.O."/>
            <person name="Guillou S."/>
            <person name="Cros-Aarteil S."/>
            <person name="Calhoun S."/>
            <person name="Haridas S."/>
            <person name="Kuo A."/>
            <person name="Mondo S."/>
            <person name="Pangilinan J."/>
            <person name="Riley R."/>
            <person name="LaButti K."/>
            <person name="Andreopoulos B."/>
            <person name="Lipzen A."/>
            <person name="Chen C."/>
            <person name="Yan M."/>
            <person name="Daum C."/>
            <person name="Ng V."/>
            <person name="Clum A."/>
            <person name="Steindorff A."/>
            <person name="Ohm R.A."/>
            <person name="Martin F."/>
            <person name="Silar P."/>
            <person name="Natvig D.O."/>
            <person name="Lalanne C."/>
            <person name="Gautier V."/>
            <person name="Ament-Velasquez S.L."/>
            <person name="Kruys A."/>
            <person name="Hutchinson M.I."/>
            <person name="Powell A.J."/>
            <person name="Barry K."/>
            <person name="Miller A.N."/>
            <person name="Grigoriev I.V."/>
            <person name="Debuchy R."/>
            <person name="Gladieux P."/>
            <person name="Hiltunen Thoren M."/>
            <person name="Johannesson H."/>
        </authorList>
    </citation>
    <scope>NUCLEOTIDE SEQUENCE</scope>
    <source>
        <strain evidence="2">PSN293</strain>
    </source>
</reference>
<protein>
    <submittedName>
        <fullName evidence="2">Uncharacterized protein</fullName>
    </submittedName>
</protein>
<feature type="region of interest" description="Disordered" evidence="1">
    <location>
        <begin position="313"/>
        <end position="338"/>
    </location>
</feature>
<sequence length="557" mass="62933">MLSRRLQLPQSFTRHRQWRSPWQLHHTFQSRPVSQSQPSPANPRKSGNSWKSKGKGGPASSPHHRKPYSPNDKASNTGSKKTRPPNVWSSKSTGDRVRRSRGGPGTLRSEEVLKGLRSVEIRGSVTKTKNRPSDILSEFSSWIDGPPTVGRLPNEKDTGGDARALVLQSASIFLVESDFYRLASQGRHVDGWVHGLSRVIQARSPVTLQPQGKYFLFFDKAASAQAYLQNVLELHAKVRKLAVKDLVESAKGASSHDETGLEDQKTEVEKAEPDEMDHVPALLKTYTLLPPGASLKIQRYSEGKIRDMLLKQHKQAGRTKEDLSPGKDRPTPEVRNDMHDVDKQVDKLDMPMEQNQVLIKLFRSKLTVYGVRWAIDADSKRRNLPWRLRAPTPSSSASSPSPSSSSPIQPLAYSKQTVKYSQYNHHSPTQGGPSGDKNNNWADYYSRNGPQEVLDEYEPNPPPPGEAAYNNWKYPDQSWGQEGLAMWASEKDMPPKQDWENQGAPGTIDAKHEGFGSFVVSFSDVHEARRFAREWHRRRIWDYRTGRWITADATWLW</sequence>
<feature type="compositionally biased region" description="Polar residues" evidence="1">
    <location>
        <begin position="422"/>
        <end position="441"/>
    </location>
</feature>
<name>A0AAN7BBH5_9PEZI</name>
<dbReference type="EMBL" id="MU858057">
    <property type="protein sequence ID" value="KAK4217838.1"/>
    <property type="molecule type" value="Genomic_DNA"/>
</dbReference>
<evidence type="ECO:0000313" key="2">
    <source>
        <dbReference type="EMBL" id="KAK4217838.1"/>
    </source>
</evidence>
<feature type="compositionally biased region" description="Low complexity" evidence="1">
    <location>
        <begin position="393"/>
        <end position="407"/>
    </location>
</feature>